<evidence type="ECO:0000313" key="3">
    <source>
        <dbReference type="Proteomes" id="UP000234857"/>
    </source>
</evidence>
<dbReference type="GO" id="GO:0046872">
    <property type="term" value="F:metal ion binding"/>
    <property type="evidence" value="ECO:0007669"/>
    <property type="project" value="InterPro"/>
</dbReference>
<name>A0A2N5ZFN5_MUIH1</name>
<feature type="domain" description="Rubrerythrin diiron-binding" evidence="1">
    <location>
        <begin position="7"/>
        <end position="94"/>
    </location>
</feature>
<protein>
    <submittedName>
        <fullName evidence="2">Rubrerythrin</fullName>
    </submittedName>
</protein>
<dbReference type="Pfam" id="PF02915">
    <property type="entry name" value="Rubrerythrin"/>
    <property type="match status" value="1"/>
</dbReference>
<reference evidence="2 3" key="1">
    <citation type="submission" date="2017-11" db="EMBL/GenBank/DDBJ databases">
        <title>Genome-resolved metagenomics identifies genetic mobility, metabolic interactions, and unexpected diversity in perchlorate-reducing communities.</title>
        <authorList>
            <person name="Barnum T.P."/>
            <person name="Figueroa I.A."/>
            <person name="Carlstrom C.I."/>
            <person name="Lucas L.N."/>
            <person name="Engelbrektson A.L."/>
            <person name="Coates J.D."/>
        </authorList>
    </citation>
    <scope>NUCLEOTIDE SEQUENCE [LARGE SCALE GENOMIC DNA]</scope>
    <source>
        <strain evidence="2">BM706</strain>
    </source>
</reference>
<dbReference type="SUPFAM" id="SSF47240">
    <property type="entry name" value="Ferritin-like"/>
    <property type="match status" value="1"/>
</dbReference>
<dbReference type="AlphaFoldDB" id="A0A2N5ZFN5"/>
<dbReference type="InterPro" id="IPR012347">
    <property type="entry name" value="Ferritin-like"/>
</dbReference>
<dbReference type="Proteomes" id="UP000234857">
    <property type="component" value="Unassembled WGS sequence"/>
</dbReference>
<dbReference type="Gene3D" id="1.20.1260.10">
    <property type="match status" value="1"/>
</dbReference>
<evidence type="ECO:0000259" key="1">
    <source>
        <dbReference type="Pfam" id="PF02915"/>
    </source>
</evidence>
<proteinExistence type="predicted"/>
<dbReference type="InterPro" id="IPR009078">
    <property type="entry name" value="Ferritin-like_SF"/>
</dbReference>
<dbReference type="InterPro" id="IPR003251">
    <property type="entry name" value="Rr_diiron-bd_dom"/>
</dbReference>
<organism evidence="2 3">
    <name type="scientific">Muiribacterium halophilum</name>
    <dbReference type="NCBI Taxonomy" id="2053465"/>
    <lineage>
        <taxon>Bacteria</taxon>
        <taxon>Candidatus Muiribacteriota</taxon>
        <taxon>Candidatus Muiribacteriia</taxon>
        <taxon>Candidatus Muiribacteriales</taxon>
        <taxon>Candidatus Muiribacteriaceae</taxon>
        <taxon>Candidatus Muiribacterium</taxon>
    </lineage>
</organism>
<gene>
    <name evidence="2" type="ORF">C0601_07680</name>
</gene>
<dbReference type="GO" id="GO:0016491">
    <property type="term" value="F:oxidoreductase activity"/>
    <property type="evidence" value="ECO:0007669"/>
    <property type="project" value="InterPro"/>
</dbReference>
<sequence length="159" mass="18741">MKYNAYEIIEMAKKIEDNGSAFYRMAAEKTTESKAKTLFEDLANMEDVHKMVFEDFKSYFSDEEWTNMNFDSDNQMFTYLKEMADTVVFNLKNAERDLNEINTIDDIFRYAIEKEKESVLFYLGIKEIVPEKLGKDKVADIISEEMKHIAVLSDAWKNY</sequence>
<accession>A0A2N5ZFN5</accession>
<comment type="caution">
    <text evidence="2">The sequence shown here is derived from an EMBL/GenBank/DDBJ whole genome shotgun (WGS) entry which is preliminary data.</text>
</comment>
<evidence type="ECO:0000313" key="2">
    <source>
        <dbReference type="EMBL" id="PLX17432.1"/>
    </source>
</evidence>
<dbReference type="EMBL" id="PKTG01000087">
    <property type="protein sequence ID" value="PLX17432.1"/>
    <property type="molecule type" value="Genomic_DNA"/>
</dbReference>
<dbReference type="CDD" id="cd01045">
    <property type="entry name" value="Ferritin_like_AB"/>
    <property type="match status" value="1"/>
</dbReference>